<dbReference type="InterPro" id="IPR016047">
    <property type="entry name" value="M23ase_b-sheet_dom"/>
</dbReference>
<dbReference type="Gene3D" id="2.70.70.10">
    <property type="entry name" value="Glucose Permease (Domain IIA)"/>
    <property type="match status" value="1"/>
</dbReference>
<organism evidence="3 4">
    <name type="scientific">Capnocytophaga granulosa</name>
    <dbReference type="NCBI Taxonomy" id="45242"/>
    <lineage>
        <taxon>Bacteria</taxon>
        <taxon>Pseudomonadati</taxon>
        <taxon>Bacteroidota</taxon>
        <taxon>Flavobacteriia</taxon>
        <taxon>Flavobacteriales</taxon>
        <taxon>Flavobacteriaceae</taxon>
        <taxon>Capnocytophaga</taxon>
    </lineage>
</organism>
<dbReference type="AlphaFoldDB" id="A0A1H2RFH4"/>
<dbReference type="InterPro" id="IPR011055">
    <property type="entry name" value="Dup_hybrid_motif"/>
</dbReference>
<dbReference type="FunFam" id="2.70.70.10:FF:000006">
    <property type="entry name" value="M23 family peptidase"/>
    <property type="match status" value="1"/>
</dbReference>
<evidence type="ECO:0000259" key="2">
    <source>
        <dbReference type="Pfam" id="PF01551"/>
    </source>
</evidence>
<dbReference type="PANTHER" id="PTHR21666:SF286">
    <property type="entry name" value="LIPOPROTEIN NLPD"/>
    <property type="match status" value="1"/>
</dbReference>
<dbReference type="GO" id="GO:0004222">
    <property type="term" value="F:metalloendopeptidase activity"/>
    <property type="evidence" value="ECO:0007669"/>
    <property type="project" value="TreeGrafter"/>
</dbReference>
<dbReference type="RefSeq" id="WP_016419717.1">
    <property type="nucleotide sequence ID" value="NZ_CBDFAJ010000061.1"/>
</dbReference>
<protein>
    <submittedName>
        <fullName evidence="3">Peptidase family M23</fullName>
    </submittedName>
</protein>
<evidence type="ECO:0000313" key="3">
    <source>
        <dbReference type="EMBL" id="SDW17930.1"/>
    </source>
</evidence>
<name>A0A1H2RFH4_9FLAO</name>
<dbReference type="OrthoDB" id="9810477at2"/>
<dbReference type="PANTHER" id="PTHR21666">
    <property type="entry name" value="PEPTIDASE-RELATED"/>
    <property type="match status" value="1"/>
</dbReference>
<dbReference type="SUPFAM" id="SSF51261">
    <property type="entry name" value="Duplicated hybrid motif"/>
    <property type="match status" value="1"/>
</dbReference>
<feature type="domain" description="M23ase beta-sheet core" evidence="2">
    <location>
        <begin position="200"/>
        <end position="296"/>
    </location>
</feature>
<dbReference type="EMBL" id="FNND01000001">
    <property type="protein sequence ID" value="SDW17930.1"/>
    <property type="molecule type" value="Genomic_DNA"/>
</dbReference>
<dbReference type="GeneID" id="85017693"/>
<dbReference type="CDD" id="cd12797">
    <property type="entry name" value="M23_peptidase"/>
    <property type="match status" value="1"/>
</dbReference>
<keyword evidence="4" id="KW-1185">Reference proteome</keyword>
<keyword evidence="1" id="KW-0812">Transmembrane</keyword>
<feature type="transmembrane region" description="Helical" evidence="1">
    <location>
        <begin position="27"/>
        <end position="49"/>
    </location>
</feature>
<evidence type="ECO:0000256" key="1">
    <source>
        <dbReference type="SAM" id="Phobius"/>
    </source>
</evidence>
<gene>
    <name evidence="3" type="ORF">SAMN05444420_101444</name>
</gene>
<keyword evidence="1" id="KW-1133">Transmembrane helix</keyword>
<sequence>MAKIKYYYDTETLSFKQIDNRKRRLKYMFFFLLSSFLFALILVVILYNINFMQTPKELSLRRELKENETQFAILNRKMQQMEEVLDHIADRDNTLYRTYFEMAPIPDAQRKSGFGGVNRYEDLEKYTNSTLLIDMTKRLETLEKQLAIQSKSLDDIAALAKEKEKLLQSLPAIQPVQNKDLKRMASGYGFRTDPFTKVRKFHYGMDFSAPTGTSVYATGDGVVTRADNNSSGYGEHIRIDHGYGYETLYGHLSQYNVRPGQKVKRGDVIGFVGSTGRSEAPHLHYEVKKNGEHLNPINFYYGSLSAEEYAEMLKKSNQGNQSLD</sequence>
<dbReference type="InterPro" id="IPR050570">
    <property type="entry name" value="Cell_wall_metabolism_enzyme"/>
</dbReference>
<evidence type="ECO:0000313" key="4">
    <source>
        <dbReference type="Proteomes" id="UP000182771"/>
    </source>
</evidence>
<reference evidence="3 4" key="1">
    <citation type="submission" date="2016-10" db="EMBL/GenBank/DDBJ databases">
        <authorList>
            <person name="Varghese N."/>
            <person name="Submissions S."/>
        </authorList>
    </citation>
    <scope>NUCLEOTIDE SEQUENCE [LARGE SCALE GENOMIC DNA]</scope>
    <source>
        <strain evidence="3 4">DSM 11449</strain>
    </source>
</reference>
<proteinExistence type="predicted"/>
<comment type="caution">
    <text evidence="3">The sequence shown here is derived from an EMBL/GenBank/DDBJ whole genome shotgun (WGS) entry which is preliminary data.</text>
</comment>
<keyword evidence="1" id="KW-0472">Membrane</keyword>
<accession>A0A1H2RFH4</accession>
<dbReference type="Pfam" id="PF01551">
    <property type="entry name" value="Peptidase_M23"/>
    <property type="match status" value="1"/>
</dbReference>
<dbReference type="Proteomes" id="UP000182771">
    <property type="component" value="Unassembled WGS sequence"/>
</dbReference>